<protein>
    <submittedName>
        <fullName evidence="7">S41 family peptidase</fullName>
    </submittedName>
</protein>
<dbReference type="Pfam" id="PF03572">
    <property type="entry name" value="Peptidase_S41"/>
    <property type="match status" value="1"/>
</dbReference>
<keyword evidence="2 5" id="KW-0645">Protease</keyword>
<evidence type="ECO:0000256" key="4">
    <source>
        <dbReference type="ARBA" id="ARBA00022825"/>
    </source>
</evidence>
<dbReference type="Gene3D" id="3.30.750.44">
    <property type="match status" value="1"/>
</dbReference>
<evidence type="ECO:0000313" key="8">
    <source>
        <dbReference type="Proteomes" id="UP001595904"/>
    </source>
</evidence>
<comment type="caution">
    <text evidence="7">The sequence shown here is derived from an EMBL/GenBank/DDBJ whole genome shotgun (WGS) entry which is preliminary data.</text>
</comment>
<dbReference type="InterPro" id="IPR005151">
    <property type="entry name" value="Tail-specific_protease"/>
</dbReference>
<dbReference type="CDD" id="cd07560">
    <property type="entry name" value="Peptidase_S41_CPP"/>
    <property type="match status" value="1"/>
</dbReference>
<keyword evidence="4 5" id="KW-0720">Serine protease</keyword>
<proteinExistence type="inferred from homology"/>
<dbReference type="InterPro" id="IPR055210">
    <property type="entry name" value="CtpA/B_N"/>
</dbReference>
<evidence type="ECO:0000256" key="2">
    <source>
        <dbReference type="ARBA" id="ARBA00022670"/>
    </source>
</evidence>
<dbReference type="NCBIfam" id="TIGR00225">
    <property type="entry name" value="prc"/>
    <property type="match status" value="1"/>
</dbReference>
<name>A0ABV8SRX9_9GAMM</name>
<comment type="similarity">
    <text evidence="1 5">Belongs to the peptidase S41A family.</text>
</comment>
<dbReference type="SUPFAM" id="SSF50156">
    <property type="entry name" value="PDZ domain-like"/>
    <property type="match status" value="1"/>
</dbReference>
<gene>
    <name evidence="7" type="ORF">ACFPN2_14130</name>
</gene>
<sequence length="424" mass="45007">MPFRFALVLGVGVIMGFGLSVGRTVQAQREIDPPAVVNDESDNDGDKAVPWQDARLLAEVLEHVRKEYVEKISDQELIEAAIRGMISDLDPHSAFLDPQEFDEIRISTTGEYSGVGIEVQLENGVVKVVNPIEGTPAQKAGVLAGDTILAVDGVPVSVENLNDTIDRMRGKAGTAVKISIARVDVKDPLEFTLSRAAVQVHSVRDQMLDGGVGYVRISHFSETTTSDLERSLASLKKKNGAPLNGLVLDLRNNPGGVLEAAVGVSDVFLEDGVIVTANGRAADARFEMDARPGDALDGAPMVVLVNGSSASASEIVAGALQDHHRATLVGHQTYGKGSVQTVLPLSDGHAIKLTTSKYFTPSGASIHEKGIKPDVLVNEKDVPKPKEGVDVTESYGGKDDVELQLAVSTLQQKTSGAIRQSRAP</sequence>
<dbReference type="Pfam" id="PF22694">
    <property type="entry name" value="CtpB_N-like"/>
    <property type="match status" value="1"/>
</dbReference>
<feature type="domain" description="PDZ" evidence="6">
    <location>
        <begin position="103"/>
        <end position="162"/>
    </location>
</feature>
<dbReference type="SMART" id="SM00245">
    <property type="entry name" value="TSPc"/>
    <property type="match status" value="1"/>
</dbReference>
<dbReference type="SUPFAM" id="SSF52096">
    <property type="entry name" value="ClpP/crotonase"/>
    <property type="match status" value="1"/>
</dbReference>
<reference evidence="8" key="1">
    <citation type="journal article" date="2019" name="Int. J. Syst. Evol. Microbiol.">
        <title>The Global Catalogue of Microorganisms (GCM) 10K type strain sequencing project: providing services to taxonomists for standard genome sequencing and annotation.</title>
        <authorList>
            <consortium name="The Broad Institute Genomics Platform"/>
            <consortium name="The Broad Institute Genome Sequencing Center for Infectious Disease"/>
            <person name="Wu L."/>
            <person name="Ma J."/>
        </authorList>
    </citation>
    <scope>NUCLEOTIDE SEQUENCE [LARGE SCALE GENOMIC DNA]</scope>
    <source>
        <strain evidence="8">CGMCC 1.10759</strain>
    </source>
</reference>
<dbReference type="InterPro" id="IPR001478">
    <property type="entry name" value="PDZ"/>
</dbReference>
<keyword evidence="8" id="KW-1185">Reference proteome</keyword>
<dbReference type="InterPro" id="IPR036034">
    <property type="entry name" value="PDZ_sf"/>
</dbReference>
<dbReference type="RefSeq" id="WP_380597546.1">
    <property type="nucleotide sequence ID" value="NZ_JBHSDU010000003.1"/>
</dbReference>
<dbReference type="Pfam" id="PF17820">
    <property type="entry name" value="PDZ_6"/>
    <property type="match status" value="1"/>
</dbReference>
<keyword evidence="3 5" id="KW-0378">Hydrolase</keyword>
<dbReference type="PANTHER" id="PTHR32060">
    <property type="entry name" value="TAIL-SPECIFIC PROTEASE"/>
    <property type="match status" value="1"/>
</dbReference>
<dbReference type="InterPro" id="IPR041489">
    <property type="entry name" value="PDZ_6"/>
</dbReference>
<accession>A0ABV8SRX9</accession>
<dbReference type="PROSITE" id="PS50106">
    <property type="entry name" value="PDZ"/>
    <property type="match status" value="1"/>
</dbReference>
<evidence type="ECO:0000259" key="6">
    <source>
        <dbReference type="PROSITE" id="PS50106"/>
    </source>
</evidence>
<evidence type="ECO:0000256" key="5">
    <source>
        <dbReference type="RuleBase" id="RU004404"/>
    </source>
</evidence>
<dbReference type="InterPro" id="IPR029045">
    <property type="entry name" value="ClpP/crotonase-like_dom_sf"/>
</dbReference>
<dbReference type="Proteomes" id="UP001595904">
    <property type="component" value="Unassembled WGS sequence"/>
</dbReference>
<dbReference type="Gene3D" id="3.90.226.10">
    <property type="entry name" value="2-enoyl-CoA Hydratase, Chain A, domain 1"/>
    <property type="match status" value="1"/>
</dbReference>
<dbReference type="CDD" id="cd06782">
    <property type="entry name" value="cpPDZ_CPP-like"/>
    <property type="match status" value="1"/>
</dbReference>
<dbReference type="EMBL" id="JBHSDU010000003">
    <property type="protein sequence ID" value="MFC4310226.1"/>
    <property type="molecule type" value="Genomic_DNA"/>
</dbReference>
<evidence type="ECO:0000313" key="7">
    <source>
        <dbReference type="EMBL" id="MFC4310226.1"/>
    </source>
</evidence>
<dbReference type="PANTHER" id="PTHR32060:SF30">
    <property type="entry name" value="CARBOXY-TERMINAL PROCESSING PROTEASE CTPA"/>
    <property type="match status" value="1"/>
</dbReference>
<dbReference type="InterPro" id="IPR004447">
    <property type="entry name" value="Peptidase_S41A"/>
</dbReference>
<dbReference type="Gene3D" id="2.30.42.10">
    <property type="match status" value="1"/>
</dbReference>
<evidence type="ECO:0000256" key="1">
    <source>
        <dbReference type="ARBA" id="ARBA00009179"/>
    </source>
</evidence>
<evidence type="ECO:0000256" key="3">
    <source>
        <dbReference type="ARBA" id="ARBA00022801"/>
    </source>
</evidence>
<organism evidence="7 8">
    <name type="scientific">Steroidobacter flavus</name>
    <dbReference type="NCBI Taxonomy" id="1842136"/>
    <lineage>
        <taxon>Bacteria</taxon>
        <taxon>Pseudomonadati</taxon>
        <taxon>Pseudomonadota</taxon>
        <taxon>Gammaproteobacteria</taxon>
        <taxon>Steroidobacterales</taxon>
        <taxon>Steroidobacteraceae</taxon>
        <taxon>Steroidobacter</taxon>
    </lineage>
</organism>
<dbReference type="SMART" id="SM00228">
    <property type="entry name" value="PDZ"/>
    <property type="match status" value="1"/>
</dbReference>